<name>A0A6A6IQE0_9PLEO</name>
<evidence type="ECO:0000313" key="1">
    <source>
        <dbReference type="EMBL" id="KAF2252457.1"/>
    </source>
</evidence>
<keyword evidence="2" id="KW-1185">Reference proteome</keyword>
<dbReference type="GeneID" id="54586334"/>
<proteinExistence type="predicted"/>
<dbReference type="EMBL" id="ML987192">
    <property type="protein sequence ID" value="KAF2252457.1"/>
    <property type="molecule type" value="Genomic_DNA"/>
</dbReference>
<reference evidence="1" key="1">
    <citation type="journal article" date="2020" name="Stud. Mycol.">
        <title>101 Dothideomycetes genomes: a test case for predicting lifestyles and emergence of pathogens.</title>
        <authorList>
            <person name="Haridas S."/>
            <person name="Albert R."/>
            <person name="Binder M."/>
            <person name="Bloem J."/>
            <person name="Labutti K."/>
            <person name="Salamov A."/>
            <person name="Andreopoulos B."/>
            <person name="Baker S."/>
            <person name="Barry K."/>
            <person name="Bills G."/>
            <person name="Bluhm B."/>
            <person name="Cannon C."/>
            <person name="Castanera R."/>
            <person name="Culley D."/>
            <person name="Daum C."/>
            <person name="Ezra D."/>
            <person name="Gonzalez J."/>
            <person name="Henrissat B."/>
            <person name="Kuo A."/>
            <person name="Liang C."/>
            <person name="Lipzen A."/>
            <person name="Lutzoni F."/>
            <person name="Magnuson J."/>
            <person name="Mondo S."/>
            <person name="Nolan M."/>
            <person name="Ohm R."/>
            <person name="Pangilinan J."/>
            <person name="Park H.-J."/>
            <person name="Ramirez L."/>
            <person name="Alfaro M."/>
            <person name="Sun H."/>
            <person name="Tritt A."/>
            <person name="Yoshinaga Y."/>
            <person name="Zwiers L.-H."/>
            <person name="Turgeon B."/>
            <person name="Goodwin S."/>
            <person name="Spatafora J."/>
            <person name="Crous P."/>
            <person name="Grigoriev I."/>
        </authorList>
    </citation>
    <scope>NUCLEOTIDE SEQUENCE</scope>
    <source>
        <strain evidence="1">CBS 122368</strain>
    </source>
</reference>
<sequence length="170" mass="19480">MASNQQGQPAESESQPTIFKFPDQVNQYVGDREVDFNRTGILYIFRDWCWIVYNGILVPGTTQTPATYAVMGGWIRKDKVGSYLLGELLGQDWKTRSAWFQDLRAKVEAAFEWEDKLFNTGRTSERDFALFLTKKLNGITVEASQKESIAEHAGGLADDYLYRQYMNDPE</sequence>
<dbReference type="Proteomes" id="UP000800094">
    <property type="component" value="Unassembled WGS sequence"/>
</dbReference>
<accession>A0A6A6IQE0</accession>
<gene>
    <name evidence="1" type="ORF">BU26DRAFT_562195</name>
</gene>
<organism evidence="1 2">
    <name type="scientific">Trematosphaeria pertusa</name>
    <dbReference type="NCBI Taxonomy" id="390896"/>
    <lineage>
        <taxon>Eukaryota</taxon>
        <taxon>Fungi</taxon>
        <taxon>Dikarya</taxon>
        <taxon>Ascomycota</taxon>
        <taxon>Pezizomycotina</taxon>
        <taxon>Dothideomycetes</taxon>
        <taxon>Pleosporomycetidae</taxon>
        <taxon>Pleosporales</taxon>
        <taxon>Massarineae</taxon>
        <taxon>Trematosphaeriaceae</taxon>
        <taxon>Trematosphaeria</taxon>
    </lineage>
</organism>
<dbReference type="AlphaFoldDB" id="A0A6A6IQE0"/>
<dbReference type="RefSeq" id="XP_033687461.1">
    <property type="nucleotide sequence ID" value="XM_033833004.1"/>
</dbReference>
<protein>
    <submittedName>
        <fullName evidence="1">Uncharacterized protein</fullName>
    </submittedName>
</protein>
<evidence type="ECO:0000313" key="2">
    <source>
        <dbReference type="Proteomes" id="UP000800094"/>
    </source>
</evidence>